<sequence>MMFEQKFALLLEEQKKKAGLRRLEMLQRDLSGTKRMLKVLWPALKTFDGITLEHEIISISGVKIFIDAFYEPLEFALESDGFVAHAEKITRDRFDFERMKIRTIAKYSYKYVPFSRDELDKKPEICLQSFYELVGRHGANLSRSNELLSVYEREVIRLGMTLHRSFSFGELMEYLQLGRQSSRKIMRGLLDKEMILLEGGSKQRFYRFRLSQKAKDWFICN</sequence>
<protein>
    <submittedName>
        <fullName evidence="1">Uncharacterized protein</fullName>
    </submittedName>
</protein>
<dbReference type="AlphaFoldDB" id="A0A398CHQ3"/>
<organism evidence="1 2">
    <name type="scientific">Cohnella faecalis</name>
    <dbReference type="NCBI Taxonomy" id="2315694"/>
    <lineage>
        <taxon>Bacteria</taxon>
        <taxon>Bacillati</taxon>
        <taxon>Bacillota</taxon>
        <taxon>Bacilli</taxon>
        <taxon>Bacillales</taxon>
        <taxon>Paenibacillaceae</taxon>
        <taxon>Cohnella</taxon>
    </lineage>
</organism>
<accession>A0A398CHQ3</accession>
<comment type="caution">
    <text evidence="1">The sequence shown here is derived from an EMBL/GenBank/DDBJ whole genome shotgun (WGS) entry which is preliminary data.</text>
</comment>
<gene>
    <name evidence="1" type="ORF">D3H35_19190</name>
</gene>
<evidence type="ECO:0000313" key="1">
    <source>
        <dbReference type="EMBL" id="RIE02766.1"/>
    </source>
</evidence>
<keyword evidence="2" id="KW-1185">Reference proteome</keyword>
<dbReference type="RefSeq" id="WP_119150799.1">
    <property type="nucleotide sequence ID" value="NZ_JBHSOV010000035.1"/>
</dbReference>
<dbReference type="Proteomes" id="UP000266340">
    <property type="component" value="Unassembled WGS sequence"/>
</dbReference>
<name>A0A398CHQ3_9BACL</name>
<dbReference type="EMBL" id="QXJM01000039">
    <property type="protein sequence ID" value="RIE02766.1"/>
    <property type="molecule type" value="Genomic_DNA"/>
</dbReference>
<proteinExistence type="predicted"/>
<evidence type="ECO:0000313" key="2">
    <source>
        <dbReference type="Proteomes" id="UP000266340"/>
    </source>
</evidence>
<reference evidence="1 2" key="1">
    <citation type="submission" date="2018-09" db="EMBL/GenBank/DDBJ databases">
        <title>Cohnella cavernae sp. nov., isolated from a karst cave.</title>
        <authorList>
            <person name="Zhu H."/>
        </authorList>
    </citation>
    <scope>NUCLEOTIDE SEQUENCE [LARGE SCALE GENOMIC DNA]</scope>
    <source>
        <strain evidence="1 2">K2E09-144</strain>
    </source>
</reference>
<dbReference type="OrthoDB" id="2579926at2"/>